<sequence length="190" mass="23155">MKIPEHAKLVFKWKMFDTYQWEQEMFDWSIKIFEKLKKNNTIDIVAVSEDWYIYILEEEQPWRPPFYGLVWWTCEEWEDTIDTAKRELLEETGFISNDWILFKSYSKSSKIDYESVIYIARNCKKIQEQNLDSGEKITIKKVNWKEFLDIVADPKFRVQEFALDTLRYIYLWKEEELKNIILTDKTGMAK</sequence>
<dbReference type="GO" id="GO:0016787">
    <property type="term" value="F:hydrolase activity"/>
    <property type="evidence" value="ECO:0007669"/>
    <property type="project" value="UniProtKB-KW"/>
</dbReference>
<reference evidence="1" key="1">
    <citation type="journal article" date="2012" name="Science">
        <title>Fermentation, hydrogen, and sulfur metabolism in multiple uncultivated bacterial phyla.</title>
        <authorList>
            <person name="Wrighton K.C."/>
            <person name="Thomas B.C."/>
            <person name="Sharon I."/>
            <person name="Miller C.S."/>
            <person name="Castelle C.J."/>
            <person name="VerBerkmoes N.C."/>
            <person name="Wilkins M.J."/>
            <person name="Hettich R.L."/>
            <person name="Lipton M.S."/>
            <person name="Williams K.H."/>
            <person name="Long P.E."/>
            <person name="Banfield J.F."/>
        </authorList>
    </citation>
    <scope>NUCLEOTIDE SEQUENCE [LARGE SCALE GENOMIC DNA]</scope>
</reference>
<evidence type="ECO:0000313" key="1">
    <source>
        <dbReference type="EMBL" id="EKE28102.1"/>
    </source>
</evidence>
<comment type="caution">
    <text evidence="1">The sequence shown here is derived from an EMBL/GenBank/DDBJ whole genome shotgun (WGS) entry which is preliminary data.</text>
</comment>
<name>K2G1L8_9BACT</name>
<dbReference type="SUPFAM" id="SSF55811">
    <property type="entry name" value="Nudix"/>
    <property type="match status" value="1"/>
</dbReference>
<organism evidence="1">
    <name type="scientific">uncultured bacterium</name>
    <name type="common">gcode 4</name>
    <dbReference type="NCBI Taxonomy" id="1234023"/>
    <lineage>
        <taxon>Bacteria</taxon>
        <taxon>environmental samples</taxon>
    </lineage>
</organism>
<dbReference type="CDD" id="cd03424">
    <property type="entry name" value="NUDIX_ADPRase_Nudt5_UGPPase_Nudt14"/>
    <property type="match status" value="1"/>
</dbReference>
<keyword evidence="1" id="KW-0378">Hydrolase</keyword>
<dbReference type="AlphaFoldDB" id="K2G1L8"/>
<protein>
    <submittedName>
        <fullName evidence="1">NUDIX hydrolase</fullName>
    </submittedName>
</protein>
<dbReference type="InterPro" id="IPR015797">
    <property type="entry name" value="NUDIX_hydrolase-like_dom_sf"/>
</dbReference>
<dbReference type="EMBL" id="AMFJ01000374">
    <property type="protein sequence ID" value="EKE28102.1"/>
    <property type="molecule type" value="Genomic_DNA"/>
</dbReference>
<dbReference type="Gene3D" id="3.90.79.10">
    <property type="entry name" value="Nucleoside Triphosphate Pyrophosphohydrolase"/>
    <property type="match status" value="1"/>
</dbReference>
<accession>K2G1L8</accession>
<gene>
    <name evidence="1" type="ORF">ACD_3C00100G0007</name>
</gene>
<proteinExistence type="predicted"/>